<keyword evidence="1" id="KW-0805">Transcription regulation</keyword>
<comment type="caution">
    <text evidence="6">The sequence shown here is derived from an EMBL/GenBank/DDBJ whole genome shotgun (WGS) entry which is preliminary data.</text>
</comment>
<dbReference type="RefSeq" id="WP_119852261.1">
    <property type="nucleotide sequence ID" value="NZ_QYSE01000001.1"/>
</dbReference>
<dbReference type="PANTHER" id="PTHR30136:SF7">
    <property type="entry name" value="HTH-TYPE TRANSCRIPTIONAL REGULATOR KDGR-RELATED"/>
    <property type="match status" value="1"/>
</dbReference>
<dbReference type="SUPFAM" id="SSF46785">
    <property type="entry name" value="Winged helix' DNA-binding domain"/>
    <property type="match status" value="1"/>
</dbReference>
<dbReference type="PROSITE" id="PS51078">
    <property type="entry name" value="ICLR_ED"/>
    <property type="match status" value="1"/>
</dbReference>
<evidence type="ECO:0000313" key="7">
    <source>
        <dbReference type="Proteomes" id="UP000265938"/>
    </source>
</evidence>
<evidence type="ECO:0000313" key="6">
    <source>
        <dbReference type="EMBL" id="RJF37508.1"/>
    </source>
</evidence>
<dbReference type="InterPro" id="IPR005471">
    <property type="entry name" value="Tscrpt_reg_IclR_N"/>
</dbReference>
<dbReference type="PANTHER" id="PTHR30136">
    <property type="entry name" value="HELIX-TURN-HELIX TRANSCRIPTIONAL REGULATOR, ICLR FAMILY"/>
    <property type="match status" value="1"/>
</dbReference>
<dbReference type="Gene3D" id="3.30.450.40">
    <property type="match status" value="1"/>
</dbReference>
<keyword evidence="2" id="KW-0238">DNA-binding</keyword>
<evidence type="ECO:0000259" key="4">
    <source>
        <dbReference type="PROSITE" id="PS51077"/>
    </source>
</evidence>
<accession>A0A3A3F5M0</accession>
<dbReference type="EMBL" id="QYSE01000001">
    <property type="protein sequence ID" value="RJF37508.1"/>
    <property type="molecule type" value="Genomic_DNA"/>
</dbReference>
<dbReference type="Proteomes" id="UP000265938">
    <property type="component" value="Unassembled WGS sequence"/>
</dbReference>
<dbReference type="SUPFAM" id="SSF55781">
    <property type="entry name" value="GAF domain-like"/>
    <property type="match status" value="1"/>
</dbReference>
<proteinExistence type="predicted"/>
<protein>
    <recommendedName>
        <fullName evidence="8">IclR family transcriptional regulator</fullName>
    </recommendedName>
</protein>
<dbReference type="GO" id="GO:0003700">
    <property type="term" value="F:DNA-binding transcription factor activity"/>
    <property type="evidence" value="ECO:0007669"/>
    <property type="project" value="TreeGrafter"/>
</dbReference>
<dbReference type="InterPro" id="IPR029016">
    <property type="entry name" value="GAF-like_dom_sf"/>
</dbReference>
<dbReference type="InterPro" id="IPR014757">
    <property type="entry name" value="Tscrpt_reg_IclR_C"/>
</dbReference>
<dbReference type="Pfam" id="PF01614">
    <property type="entry name" value="IclR_C"/>
    <property type="match status" value="1"/>
</dbReference>
<gene>
    <name evidence="6" type="ORF">D4741_05395</name>
</gene>
<sequence length="261" mass="29592">MTEKETKYKAPALEKGMAIIELLARTPEGLNLTQISDSLGKSKAEIFRMVAVLNDLHYLEFFQTERVYRLSLKLYRLTHRYAPVHHLNNVAFPIIQKLCGDIQQSCHLVVYSDGGGLILSHQDYDTNSNCLTLPVGGRGPLTDNCAGHVLLAFASYDNRERMLKAYQENHPDLSLDLMALRNIWLRVKEQGHEAMPSPVLAGVYDIGVPIFDYYHNAVAVLLTSILMYRDESRNADFEHVINKLKETSHLISQKMGFDEEA</sequence>
<dbReference type="Gene3D" id="1.10.10.10">
    <property type="entry name" value="Winged helix-like DNA-binding domain superfamily/Winged helix DNA-binding domain"/>
    <property type="match status" value="1"/>
</dbReference>
<dbReference type="GO" id="GO:0003677">
    <property type="term" value="F:DNA binding"/>
    <property type="evidence" value="ECO:0007669"/>
    <property type="project" value="UniProtKB-KW"/>
</dbReference>
<evidence type="ECO:0000259" key="5">
    <source>
        <dbReference type="PROSITE" id="PS51078"/>
    </source>
</evidence>
<dbReference type="SMART" id="SM00346">
    <property type="entry name" value="HTH_ICLR"/>
    <property type="match status" value="1"/>
</dbReference>
<feature type="domain" description="HTH iclR-type" evidence="4">
    <location>
        <begin position="10"/>
        <end position="72"/>
    </location>
</feature>
<dbReference type="Pfam" id="PF09339">
    <property type="entry name" value="HTH_IclR"/>
    <property type="match status" value="1"/>
</dbReference>
<dbReference type="InterPro" id="IPR036388">
    <property type="entry name" value="WH-like_DNA-bd_sf"/>
</dbReference>
<organism evidence="6 7">
    <name type="scientific">Pseudoalteromonas gelatinilytica</name>
    <dbReference type="NCBI Taxonomy" id="1703256"/>
    <lineage>
        <taxon>Bacteria</taxon>
        <taxon>Pseudomonadati</taxon>
        <taxon>Pseudomonadota</taxon>
        <taxon>Gammaproteobacteria</taxon>
        <taxon>Alteromonadales</taxon>
        <taxon>Pseudoalteromonadaceae</taxon>
        <taxon>Pseudoalteromonas</taxon>
    </lineage>
</organism>
<dbReference type="InterPro" id="IPR036390">
    <property type="entry name" value="WH_DNA-bd_sf"/>
</dbReference>
<keyword evidence="3" id="KW-0804">Transcription</keyword>
<dbReference type="InterPro" id="IPR050707">
    <property type="entry name" value="HTH_MetabolicPath_Reg"/>
</dbReference>
<feature type="domain" description="IclR-ED" evidence="5">
    <location>
        <begin position="73"/>
        <end position="257"/>
    </location>
</feature>
<dbReference type="AlphaFoldDB" id="A0A3A3F5M0"/>
<evidence type="ECO:0000256" key="1">
    <source>
        <dbReference type="ARBA" id="ARBA00023015"/>
    </source>
</evidence>
<dbReference type="GO" id="GO:0045892">
    <property type="term" value="P:negative regulation of DNA-templated transcription"/>
    <property type="evidence" value="ECO:0007669"/>
    <property type="project" value="TreeGrafter"/>
</dbReference>
<dbReference type="PROSITE" id="PS51077">
    <property type="entry name" value="HTH_ICLR"/>
    <property type="match status" value="1"/>
</dbReference>
<reference evidence="6 7" key="1">
    <citation type="submission" date="2018-09" db="EMBL/GenBank/DDBJ databases">
        <title>Identification of marine bacteria producing industrial enzymes.</title>
        <authorList>
            <person name="Cheng T.H."/>
            <person name="Saidin J."/>
            <person name="Muhd D.D."/>
            <person name="Isa M.N.M."/>
            <person name="Bakar M.F.A."/>
            <person name="Ismail N."/>
        </authorList>
    </citation>
    <scope>NUCLEOTIDE SEQUENCE [LARGE SCALE GENOMIC DNA]</scope>
    <source>
        <strain evidence="6 7">MNAD 1.6</strain>
    </source>
</reference>
<name>A0A3A3F5M0_9GAMM</name>
<evidence type="ECO:0008006" key="8">
    <source>
        <dbReference type="Google" id="ProtNLM"/>
    </source>
</evidence>
<evidence type="ECO:0000256" key="2">
    <source>
        <dbReference type="ARBA" id="ARBA00023125"/>
    </source>
</evidence>
<evidence type="ECO:0000256" key="3">
    <source>
        <dbReference type="ARBA" id="ARBA00023163"/>
    </source>
</evidence>